<dbReference type="Gene3D" id="3.40.30.10">
    <property type="entry name" value="Glutaredoxin"/>
    <property type="match status" value="1"/>
</dbReference>
<dbReference type="EMBL" id="CP042436">
    <property type="protein sequence ID" value="QEC62195.1"/>
    <property type="molecule type" value="Genomic_DNA"/>
</dbReference>
<dbReference type="OrthoDB" id="120730at2"/>
<dbReference type="PROSITE" id="PS51352">
    <property type="entry name" value="THIOREDOXIN_2"/>
    <property type="match status" value="1"/>
</dbReference>
<keyword evidence="6" id="KW-1185">Reference proteome</keyword>
<feature type="chain" id="PRO_5022947332" evidence="3">
    <location>
        <begin position="22"/>
        <end position="146"/>
    </location>
</feature>
<dbReference type="Pfam" id="PF13899">
    <property type="entry name" value="Thioredoxin_7"/>
    <property type="match status" value="1"/>
</dbReference>
<evidence type="ECO:0000259" key="4">
    <source>
        <dbReference type="PROSITE" id="PS51352"/>
    </source>
</evidence>
<dbReference type="Proteomes" id="UP000321479">
    <property type="component" value="Chromosome"/>
</dbReference>
<gene>
    <name evidence="5" type="ORF">FRZ54_06215</name>
</gene>
<evidence type="ECO:0000256" key="1">
    <source>
        <dbReference type="ARBA" id="ARBA00022729"/>
    </source>
</evidence>
<accession>A0A5B8UTW9</accession>
<reference evidence="5 6" key="1">
    <citation type="journal article" date="2017" name="Curr. Microbiol.">
        <title>Mucilaginibacter ginsenosidivorans sp. nov., Isolated from Soil of Ginseng Field.</title>
        <authorList>
            <person name="Kim M.M."/>
            <person name="Siddiqi M.Z."/>
            <person name="Im W.T."/>
        </authorList>
    </citation>
    <scope>NUCLEOTIDE SEQUENCE [LARGE SCALE GENOMIC DNA]</scope>
    <source>
        <strain evidence="5 6">Gsoil 3017</strain>
    </source>
</reference>
<evidence type="ECO:0000313" key="6">
    <source>
        <dbReference type="Proteomes" id="UP000321479"/>
    </source>
</evidence>
<protein>
    <submittedName>
        <fullName evidence="5">DUF255 domain-containing protein</fullName>
    </submittedName>
</protein>
<dbReference type="SUPFAM" id="SSF52833">
    <property type="entry name" value="Thioredoxin-like"/>
    <property type="match status" value="1"/>
</dbReference>
<dbReference type="InterPro" id="IPR051099">
    <property type="entry name" value="AGR/TXD"/>
</dbReference>
<feature type="signal peptide" evidence="3">
    <location>
        <begin position="1"/>
        <end position="21"/>
    </location>
</feature>
<name>A0A5B8UTW9_9SPHI</name>
<dbReference type="InterPro" id="IPR017937">
    <property type="entry name" value="Thioredoxin_CS"/>
</dbReference>
<keyword evidence="2" id="KW-0676">Redox-active center</keyword>
<sequence>MKKLVLLICLSSLGLITGAKPDPVRFGNGINFTATTLAQSIRMAKEQKKLIFIDIYATWCAPCTMLKLRTFSSKKAGEFFNANFISLSLNGEEGEGLQLVRAYKLTAYPTMLILDSTGKPVIVTMGYMDAKTLIQFGKAGIEKSGQ</sequence>
<dbReference type="InterPro" id="IPR013766">
    <property type="entry name" value="Thioredoxin_domain"/>
</dbReference>
<organism evidence="5 6">
    <name type="scientific">Mucilaginibacter ginsenosidivorans</name>
    <dbReference type="NCBI Taxonomy" id="398053"/>
    <lineage>
        <taxon>Bacteria</taxon>
        <taxon>Pseudomonadati</taxon>
        <taxon>Bacteroidota</taxon>
        <taxon>Sphingobacteriia</taxon>
        <taxon>Sphingobacteriales</taxon>
        <taxon>Sphingobacteriaceae</taxon>
        <taxon>Mucilaginibacter</taxon>
    </lineage>
</organism>
<evidence type="ECO:0000256" key="2">
    <source>
        <dbReference type="ARBA" id="ARBA00023284"/>
    </source>
</evidence>
<dbReference type="PANTHER" id="PTHR15337">
    <property type="entry name" value="ANTERIOR GRADIENT PROTEIN-RELATED"/>
    <property type="match status" value="1"/>
</dbReference>
<evidence type="ECO:0000256" key="3">
    <source>
        <dbReference type="SAM" id="SignalP"/>
    </source>
</evidence>
<proteinExistence type="predicted"/>
<dbReference type="InterPro" id="IPR036249">
    <property type="entry name" value="Thioredoxin-like_sf"/>
</dbReference>
<dbReference type="AlphaFoldDB" id="A0A5B8UTW9"/>
<evidence type="ECO:0000313" key="5">
    <source>
        <dbReference type="EMBL" id="QEC62195.1"/>
    </source>
</evidence>
<dbReference type="PANTHER" id="PTHR15337:SF11">
    <property type="entry name" value="THIOREDOXIN DOMAIN-CONTAINING PROTEIN"/>
    <property type="match status" value="1"/>
</dbReference>
<dbReference type="KEGG" id="mgin:FRZ54_06215"/>
<feature type="domain" description="Thioredoxin" evidence="4">
    <location>
        <begin position="15"/>
        <end position="142"/>
    </location>
</feature>
<dbReference type="RefSeq" id="WP_147030772.1">
    <property type="nucleotide sequence ID" value="NZ_CP042436.1"/>
</dbReference>
<dbReference type="PROSITE" id="PS00194">
    <property type="entry name" value="THIOREDOXIN_1"/>
    <property type="match status" value="1"/>
</dbReference>
<keyword evidence="1 3" id="KW-0732">Signal</keyword>